<dbReference type="InterPro" id="IPR038740">
    <property type="entry name" value="BioF2-like_GNAT_dom"/>
</dbReference>
<organism evidence="2">
    <name type="scientific">bioreactor metagenome</name>
    <dbReference type="NCBI Taxonomy" id="1076179"/>
    <lineage>
        <taxon>unclassified sequences</taxon>
        <taxon>metagenomes</taxon>
        <taxon>ecological metagenomes</taxon>
    </lineage>
</organism>
<feature type="domain" description="BioF2-like acetyltransferase" evidence="1">
    <location>
        <begin position="134"/>
        <end position="257"/>
    </location>
</feature>
<dbReference type="InterPro" id="IPR016181">
    <property type="entry name" value="Acyl_CoA_acyltransferase"/>
</dbReference>
<dbReference type="PANTHER" id="PTHR36174">
    <property type="entry name" value="LIPID II:GLYCINE GLYCYLTRANSFERASE"/>
    <property type="match status" value="1"/>
</dbReference>
<dbReference type="AlphaFoldDB" id="A0A644TKC8"/>
<dbReference type="InterPro" id="IPR050644">
    <property type="entry name" value="PG_Glycine_Bridge_Synth"/>
</dbReference>
<gene>
    <name evidence="2" type="ORF">SDC9_12430</name>
</gene>
<proteinExistence type="predicted"/>
<accession>A0A644TKC8</accession>
<dbReference type="Pfam" id="PF13480">
    <property type="entry name" value="Acetyltransf_6"/>
    <property type="match status" value="1"/>
</dbReference>
<dbReference type="SUPFAM" id="SSF55729">
    <property type="entry name" value="Acyl-CoA N-acyltransferases (Nat)"/>
    <property type="match status" value="1"/>
</dbReference>
<sequence length="295" mass="34852">MQDWWLDALCGDSWDVLLKEQNNKIIATLPYFIQKKYGFKTILPSHLTPINALWISYEQGMNLTTRYTFEIEVMEYFAQELDKLGLSYYCQKFHHKITNWLGFYWNGFTQTTYYTYRIEDLSDIESVNKNISSKKRRSIRNAMETIIVDEDISNEEFYKLLSMSFERQHKTLPYTFETFERMEKACSERGVSKKLLAKDNQGNKCAVMYLIFSNSVCYTLASGANPKQRDSGAMALLNWKSIEIANQMSMKEIDFTGSMMQNVEKFLRFYGAKQTPYFLIEKHYSKIYSLLKKIR</sequence>
<evidence type="ECO:0000259" key="1">
    <source>
        <dbReference type="Pfam" id="PF13480"/>
    </source>
</evidence>
<comment type="caution">
    <text evidence="2">The sequence shown here is derived from an EMBL/GenBank/DDBJ whole genome shotgun (WGS) entry which is preliminary data.</text>
</comment>
<name>A0A644TKC8_9ZZZZ</name>
<protein>
    <recommendedName>
        <fullName evidence="1">BioF2-like acetyltransferase domain-containing protein</fullName>
    </recommendedName>
</protein>
<dbReference type="PANTHER" id="PTHR36174:SF1">
    <property type="entry name" value="LIPID II:GLYCINE GLYCYLTRANSFERASE"/>
    <property type="match status" value="1"/>
</dbReference>
<dbReference type="EMBL" id="VSSQ01000033">
    <property type="protein sequence ID" value="MPL66742.1"/>
    <property type="molecule type" value="Genomic_DNA"/>
</dbReference>
<reference evidence="2" key="1">
    <citation type="submission" date="2019-08" db="EMBL/GenBank/DDBJ databases">
        <authorList>
            <person name="Kucharzyk K."/>
            <person name="Murdoch R.W."/>
            <person name="Higgins S."/>
            <person name="Loffler F."/>
        </authorList>
    </citation>
    <scope>NUCLEOTIDE SEQUENCE</scope>
</reference>
<dbReference type="Gene3D" id="3.40.630.30">
    <property type="match status" value="1"/>
</dbReference>
<evidence type="ECO:0000313" key="2">
    <source>
        <dbReference type="EMBL" id="MPL66742.1"/>
    </source>
</evidence>